<dbReference type="Gene3D" id="2.130.10.10">
    <property type="entry name" value="YVTN repeat-like/Quinoprotein amine dehydrogenase"/>
    <property type="match status" value="1"/>
</dbReference>
<sequence>MSTALIDSIPPWPHQLYQVGGSLPIDAPTYIQRPADHELYAGLQAGEFCYVLTSRQMGKSSLRVRTMQRLEAEGMICVAIDVTKIGSQTITAEQWYASLIGAMVQGFELRNCFDIRSWWREHDVLTPVQRFSNFIDNVLLREVAQRMVVFIDEIDSVLSLEFPTDDFFAVIRAHYNNRADGQEARRLSFVLLGVAAPSDLIQDKQRTPFNIGRAIALEGLTWPAAQPLCQGLRDFTASPKTVLKAILDWTQGQPFLTQKLCKLLSSTSAAILPGYEVEWVSEFVRCRIIENWESQDEPEHLRTIRNRLLTDEKRTGRLLGLYQRLAQQYAQGSTQGTVLLSTVASRIPADGSPEQIELQLSGLIIQVQGQLQIANPIYAQVFDLAWVEQCLQKLRPYAVSYQAWVASQTKDESRLLRGRALQEALDWARGKSLSDLDYQFLSASQNAATRTIQRRLDTERQTTQAVMEANQILTTAQRQARRIIQRSLVALGAISLVSLFAIGLGVRTGLNLQESRRSLEFEQAGVTTLQQFETDEIGALIAALKDAKGLRNTISPRRTLDTYPTVKPLFVLQSILDEIREKNAWWGHPAPIAHAVFSPDGRSLLTAGKDGFVRRWSRQGQLELEFPVNPDGVRFVDFLYAAGGSSGRMITLTPTGEVRLWNDKGQPLGPVLMTVGPVVSVRSFPELRQLVVLSLGGQVSVINGDGQVQQSFPISVALPTSISYSPSSQVLVTVSQAGNIQTWNQQGQLLKQWPSRLEQPLPLHSVQLVPPKLGAGQSPHSRNLEFFTVGGDGI</sequence>
<dbReference type="Gene3D" id="3.40.50.300">
    <property type="entry name" value="P-loop containing nucleotide triphosphate hydrolases"/>
    <property type="match status" value="1"/>
</dbReference>
<dbReference type="Proteomes" id="UP000031561">
    <property type="component" value="Unassembled WGS sequence"/>
</dbReference>
<dbReference type="InterPro" id="IPR015943">
    <property type="entry name" value="WD40/YVTN_repeat-like_dom_sf"/>
</dbReference>
<dbReference type="PROSITE" id="PS50294">
    <property type="entry name" value="WD_REPEATS_REGION"/>
    <property type="match status" value="1"/>
</dbReference>
<name>A0ABD4T7V9_9CYAN</name>
<dbReference type="PROSITE" id="PS50082">
    <property type="entry name" value="WD_REPEATS_2"/>
    <property type="match status" value="1"/>
</dbReference>
<comment type="caution">
    <text evidence="2">The sequence shown here is derived from an EMBL/GenBank/DDBJ whole genome shotgun (WGS) entry which is preliminary data.</text>
</comment>
<feature type="non-terminal residue" evidence="2">
    <location>
        <position position="794"/>
    </location>
</feature>
<dbReference type="SUPFAM" id="SSF52540">
    <property type="entry name" value="P-loop containing nucleoside triphosphate hydrolases"/>
    <property type="match status" value="1"/>
</dbReference>
<organism evidence="2 3">
    <name type="scientific">Lyngbya confervoides BDU141951</name>
    <dbReference type="NCBI Taxonomy" id="1574623"/>
    <lineage>
        <taxon>Bacteria</taxon>
        <taxon>Bacillati</taxon>
        <taxon>Cyanobacteriota</taxon>
        <taxon>Cyanophyceae</taxon>
        <taxon>Oscillatoriophycideae</taxon>
        <taxon>Oscillatoriales</taxon>
        <taxon>Microcoleaceae</taxon>
        <taxon>Lyngbya</taxon>
    </lineage>
</organism>
<accession>A0ABD4T7V9</accession>
<dbReference type="InterPro" id="IPR027417">
    <property type="entry name" value="P-loop_NTPase"/>
</dbReference>
<dbReference type="SMART" id="SM00320">
    <property type="entry name" value="WD40"/>
    <property type="match status" value="4"/>
</dbReference>
<dbReference type="Pfam" id="PF14516">
    <property type="entry name" value="AAA_35"/>
    <property type="match status" value="1"/>
</dbReference>
<dbReference type="InterPro" id="IPR001680">
    <property type="entry name" value="WD40_rpt"/>
</dbReference>
<dbReference type="AlphaFoldDB" id="A0ABD4T7V9"/>
<feature type="repeat" description="WD" evidence="1">
    <location>
        <begin position="585"/>
        <end position="617"/>
    </location>
</feature>
<protein>
    <submittedName>
        <fullName evidence="2">AAA-like domain-containing protein</fullName>
    </submittedName>
</protein>
<evidence type="ECO:0000313" key="3">
    <source>
        <dbReference type="Proteomes" id="UP000031561"/>
    </source>
</evidence>
<keyword evidence="1" id="KW-0853">WD repeat</keyword>
<evidence type="ECO:0000313" key="2">
    <source>
        <dbReference type="EMBL" id="MCM1984864.1"/>
    </source>
</evidence>
<proteinExistence type="predicted"/>
<evidence type="ECO:0000256" key="1">
    <source>
        <dbReference type="PROSITE-ProRule" id="PRU00221"/>
    </source>
</evidence>
<dbReference type="SUPFAM" id="SSF50978">
    <property type="entry name" value="WD40 repeat-like"/>
    <property type="match status" value="1"/>
</dbReference>
<keyword evidence="3" id="KW-1185">Reference proteome</keyword>
<dbReference type="InterPro" id="IPR036322">
    <property type="entry name" value="WD40_repeat_dom_sf"/>
</dbReference>
<dbReference type="EMBL" id="JTHE03000105">
    <property type="protein sequence ID" value="MCM1984864.1"/>
    <property type="molecule type" value="Genomic_DNA"/>
</dbReference>
<reference evidence="2 3" key="1">
    <citation type="journal article" date="2015" name="Genome Announc.">
        <title>Draft Genome Sequence of Filamentous Marine Cyanobacterium Lyngbya confervoides Strain BDU141951.</title>
        <authorList>
            <person name="Chandrababunaidu M.M."/>
            <person name="Sen D."/>
            <person name="Tripathy S."/>
        </authorList>
    </citation>
    <scope>NUCLEOTIDE SEQUENCE [LARGE SCALE GENOMIC DNA]</scope>
    <source>
        <strain evidence="2 3">BDU141951</strain>
    </source>
</reference>
<dbReference type="RefSeq" id="WP_201277501.1">
    <property type="nucleotide sequence ID" value="NZ_JTHE03000105.1"/>
</dbReference>
<dbReference type="Pfam" id="PF00400">
    <property type="entry name" value="WD40"/>
    <property type="match status" value="1"/>
</dbReference>
<gene>
    <name evidence="2" type="ORF">QQ91_0018745</name>
</gene>